<organism evidence="2 3">
    <name type="scientific">Quadrisphaera granulorum</name>
    <dbReference type="NCBI Taxonomy" id="317664"/>
    <lineage>
        <taxon>Bacteria</taxon>
        <taxon>Bacillati</taxon>
        <taxon>Actinomycetota</taxon>
        <taxon>Actinomycetes</taxon>
        <taxon>Kineosporiales</taxon>
        <taxon>Kineosporiaceae</taxon>
        <taxon>Quadrisphaera</taxon>
    </lineage>
</organism>
<proteinExistence type="predicted"/>
<gene>
    <name evidence="2" type="ORF">BXY45_10421</name>
</gene>
<evidence type="ECO:0000313" key="3">
    <source>
        <dbReference type="Proteomes" id="UP000245469"/>
    </source>
</evidence>
<keyword evidence="3" id="KW-1185">Reference proteome</keyword>
<accession>A0A316ADQ5</accession>
<dbReference type="AlphaFoldDB" id="A0A316ADQ5"/>
<dbReference type="EMBL" id="QGDQ01000004">
    <property type="protein sequence ID" value="PWJ55100.1"/>
    <property type="molecule type" value="Genomic_DNA"/>
</dbReference>
<name>A0A316ADQ5_9ACTN</name>
<dbReference type="RefSeq" id="WP_109773189.1">
    <property type="nucleotide sequence ID" value="NZ_QGDQ01000004.1"/>
</dbReference>
<evidence type="ECO:0000256" key="1">
    <source>
        <dbReference type="SAM" id="MobiDB-lite"/>
    </source>
</evidence>
<feature type="region of interest" description="Disordered" evidence="1">
    <location>
        <begin position="103"/>
        <end position="127"/>
    </location>
</feature>
<dbReference type="OrthoDB" id="3399475at2"/>
<sequence length="147" mass="16165">MTQVRQVRPTPRAASQISALTNENKDAFEQWVREVRRQGCAAMEYALTGEDLAGLCCSHLRGRWRVIAAFPEATLVVVVAVGEHRDGKPDDVYDSLYAAMGIEEPPGRRDKPSCCEPDGSDPAVSGELVDAVSRRVRGAARRGRRRS</sequence>
<comment type="caution">
    <text evidence="2">The sequence shown here is derived from an EMBL/GenBank/DDBJ whole genome shotgun (WGS) entry which is preliminary data.</text>
</comment>
<reference evidence="2 3" key="1">
    <citation type="submission" date="2018-03" db="EMBL/GenBank/DDBJ databases">
        <title>Genomic Encyclopedia of Archaeal and Bacterial Type Strains, Phase II (KMG-II): from individual species to whole genera.</title>
        <authorList>
            <person name="Goeker M."/>
        </authorList>
    </citation>
    <scope>NUCLEOTIDE SEQUENCE [LARGE SCALE GENOMIC DNA]</scope>
    <source>
        <strain evidence="2 3">DSM 44889</strain>
    </source>
</reference>
<protein>
    <submittedName>
        <fullName evidence="2">Uncharacterized protein</fullName>
    </submittedName>
</protein>
<evidence type="ECO:0000313" key="2">
    <source>
        <dbReference type="EMBL" id="PWJ55100.1"/>
    </source>
</evidence>
<dbReference type="Proteomes" id="UP000245469">
    <property type="component" value="Unassembled WGS sequence"/>
</dbReference>